<dbReference type="InterPro" id="IPR052533">
    <property type="entry name" value="WalJ/YycJ-like"/>
</dbReference>
<accession>A0A173R4D9</accession>
<dbReference type="InterPro" id="IPR001279">
    <property type="entry name" value="Metallo-B-lactamas"/>
</dbReference>
<organism evidence="2 4">
    <name type="scientific">Eubacterium ramulus</name>
    <dbReference type="NCBI Taxonomy" id="39490"/>
    <lineage>
        <taxon>Bacteria</taxon>
        <taxon>Bacillati</taxon>
        <taxon>Bacillota</taxon>
        <taxon>Clostridia</taxon>
        <taxon>Eubacteriales</taxon>
        <taxon>Eubacteriaceae</taxon>
        <taxon>Eubacterium</taxon>
    </lineage>
</organism>
<gene>
    <name evidence="2" type="ORF">ERS852448_00193</name>
    <name evidence="3" type="ORF">GKE72_10195</name>
</gene>
<dbReference type="EMBL" id="CYYA01000001">
    <property type="protein sequence ID" value="CUM72675.1"/>
    <property type="molecule type" value="Genomic_DNA"/>
</dbReference>
<reference evidence="2 4" key="1">
    <citation type="submission" date="2015-09" db="EMBL/GenBank/DDBJ databases">
        <authorList>
            <consortium name="Pathogen Informatics"/>
        </authorList>
    </citation>
    <scope>NUCLEOTIDE SEQUENCE [LARGE SCALE GENOMIC DNA]</scope>
    <source>
        <strain evidence="2 4">2789STDY5608891</strain>
    </source>
</reference>
<dbReference type="Proteomes" id="UP000095492">
    <property type="component" value="Unassembled WGS sequence"/>
</dbReference>
<evidence type="ECO:0000259" key="1">
    <source>
        <dbReference type="SMART" id="SM00849"/>
    </source>
</evidence>
<dbReference type="SMART" id="SM00849">
    <property type="entry name" value="Lactamase_B"/>
    <property type="match status" value="1"/>
</dbReference>
<protein>
    <submittedName>
        <fullName evidence="3">MBL fold metallo-hydrolase</fullName>
    </submittedName>
    <submittedName>
        <fullName evidence="2">Putative hydrolase</fullName>
    </submittedName>
</protein>
<dbReference type="Proteomes" id="UP000431304">
    <property type="component" value="Unassembled WGS sequence"/>
</dbReference>
<dbReference type="PANTHER" id="PTHR47619">
    <property type="entry name" value="METALLO-HYDROLASE YYCJ-RELATED"/>
    <property type="match status" value="1"/>
</dbReference>
<sequence length="265" mass="29209">MELCSIASGSSGNCIYAGTDHCHVLVDAGISGKRIEAGLNEIGLKTAEMDGILVTHEHSDHIKSLGVLARKYGLPMYATQGTIDAIKEKSAIGKVDESLFRVIHPEEDFTIGDMRISPVPTSHDAAEPVAYMMYQGDKSMGIITDLGKYDNYIVDKLQGLDVLLLEANHDVHMLQAGTYPYQLKRRILGDRGHLSNDLSGQLLGKVLHDGFKKVILGHLSKENNYPQLAWETVRMEVTMGENPYKGSDFPMVVAKRDEVSELVRI</sequence>
<dbReference type="SUPFAM" id="SSF56281">
    <property type="entry name" value="Metallo-hydrolase/oxidoreductase"/>
    <property type="match status" value="1"/>
</dbReference>
<dbReference type="EMBL" id="WKRA01000015">
    <property type="protein sequence ID" value="MSD16430.1"/>
    <property type="molecule type" value="Genomic_DNA"/>
</dbReference>
<dbReference type="Pfam" id="PF12706">
    <property type="entry name" value="Lactamase_B_2"/>
    <property type="match status" value="1"/>
</dbReference>
<dbReference type="OrthoDB" id="9781189at2"/>
<proteinExistence type="predicted"/>
<evidence type="ECO:0000313" key="5">
    <source>
        <dbReference type="Proteomes" id="UP000431304"/>
    </source>
</evidence>
<dbReference type="Gene3D" id="3.60.15.10">
    <property type="entry name" value="Ribonuclease Z/Hydroxyacylglutathione hydrolase-like"/>
    <property type="match status" value="1"/>
</dbReference>
<dbReference type="AlphaFoldDB" id="A0A173R4D9"/>
<dbReference type="RefSeq" id="WP_021737670.1">
    <property type="nucleotide sequence ID" value="NZ_CABKSU010000006.1"/>
</dbReference>
<evidence type="ECO:0000313" key="2">
    <source>
        <dbReference type="EMBL" id="CUM72675.1"/>
    </source>
</evidence>
<reference evidence="3 5" key="2">
    <citation type="journal article" date="2019" name="Nat. Med.">
        <title>A library of human gut bacterial isolates paired with longitudinal multiomics data enables mechanistic microbiome research.</title>
        <authorList>
            <person name="Poyet M."/>
            <person name="Groussin M."/>
            <person name="Gibbons S.M."/>
            <person name="Avila-Pacheco J."/>
            <person name="Jiang X."/>
            <person name="Kearney S.M."/>
            <person name="Perrotta A.R."/>
            <person name="Berdy B."/>
            <person name="Zhao S."/>
            <person name="Lieberman T.D."/>
            <person name="Swanson P.K."/>
            <person name="Smith M."/>
            <person name="Roesemann S."/>
            <person name="Alexander J.E."/>
            <person name="Rich S.A."/>
            <person name="Livny J."/>
            <person name="Vlamakis H."/>
            <person name="Clish C."/>
            <person name="Bullock K."/>
            <person name="Deik A."/>
            <person name="Scott J."/>
            <person name="Pierce K.A."/>
            <person name="Xavier R.J."/>
            <person name="Alm E.J."/>
        </authorList>
    </citation>
    <scope>NUCLEOTIDE SEQUENCE [LARGE SCALE GENOMIC DNA]</scope>
    <source>
        <strain evidence="3 5">BIOML-A3</strain>
    </source>
</reference>
<dbReference type="STRING" id="39490.ERS852448_00193"/>
<dbReference type="GO" id="GO:0016787">
    <property type="term" value="F:hydrolase activity"/>
    <property type="evidence" value="ECO:0007669"/>
    <property type="project" value="UniProtKB-KW"/>
</dbReference>
<dbReference type="GeneID" id="42785281"/>
<dbReference type="PANTHER" id="PTHR47619:SF1">
    <property type="entry name" value="EXODEOXYRIBONUCLEASE WALJ"/>
    <property type="match status" value="1"/>
</dbReference>
<name>A0A173R4D9_EUBRA</name>
<feature type="domain" description="Metallo-beta-lactamase" evidence="1">
    <location>
        <begin position="11"/>
        <end position="191"/>
    </location>
</feature>
<keyword evidence="2" id="KW-0378">Hydrolase</keyword>
<evidence type="ECO:0000313" key="3">
    <source>
        <dbReference type="EMBL" id="MSD16430.1"/>
    </source>
</evidence>
<evidence type="ECO:0000313" key="4">
    <source>
        <dbReference type="Proteomes" id="UP000095492"/>
    </source>
</evidence>
<dbReference type="InterPro" id="IPR036866">
    <property type="entry name" value="RibonucZ/Hydroxyglut_hydro"/>
</dbReference>